<reference evidence="1" key="1">
    <citation type="submission" date="2021-12" db="EMBL/GenBank/DDBJ databases">
        <authorList>
            <person name="Zaccaron A."/>
            <person name="Stergiopoulos I."/>
        </authorList>
    </citation>
    <scope>NUCLEOTIDE SEQUENCE</scope>
    <source>
        <strain evidence="1">Race5_Kim</strain>
    </source>
</reference>
<keyword evidence="2" id="KW-1185">Reference proteome</keyword>
<dbReference type="Proteomes" id="UP000756132">
    <property type="component" value="Chromosome 9"/>
</dbReference>
<dbReference type="AlphaFoldDB" id="A0A9Q8UTS3"/>
<dbReference type="RefSeq" id="XP_047766486.1">
    <property type="nucleotide sequence ID" value="XM_047908665.1"/>
</dbReference>
<dbReference type="GeneID" id="71989395"/>
<name>A0A9Q8UTS3_PASFU</name>
<reference evidence="1" key="2">
    <citation type="journal article" date="2022" name="Microb. Genom.">
        <title>A chromosome-scale genome assembly of the tomato pathogen Cladosporium fulvum reveals a compartmentalized genome architecture and the presence of a dispensable chromosome.</title>
        <authorList>
            <person name="Zaccaron A.Z."/>
            <person name="Chen L.H."/>
            <person name="Samaras A."/>
            <person name="Stergiopoulos I."/>
        </authorList>
    </citation>
    <scope>NUCLEOTIDE SEQUENCE</scope>
    <source>
        <strain evidence="1">Race5_Kim</strain>
    </source>
</reference>
<protein>
    <submittedName>
        <fullName evidence="1">Uncharacterized protein</fullName>
    </submittedName>
</protein>
<accession>A0A9Q8UTS3</accession>
<sequence length="231" mass="25291">MAKIVHLRLAEQIWDTGDETDAGVDIILGPIKLRAAEYTDVNTMAAATTLFSGQARPAVLSTDDTLLNQDNWQLRDLAFTYIHTGGTIVIIPMVGSNGVYIEEFVVKLGLPWVEKQIGRRDFSVNSAFRRFSVSSIRGYSCGSKAMHLEDVAREDSLLISPRNWVYRSDVPPGGHELDRFRDDEEEAAAKVEKHYVAAALAGVGQGRVGYVAECFGDADAVNVVLGMLGML</sequence>
<proteinExistence type="predicted"/>
<evidence type="ECO:0000313" key="2">
    <source>
        <dbReference type="Proteomes" id="UP000756132"/>
    </source>
</evidence>
<evidence type="ECO:0000313" key="1">
    <source>
        <dbReference type="EMBL" id="UJO22120.1"/>
    </source>
</evidence>
<dbReference type="KEGG" id="ffu:CLAFUR5_09517"/>
<organism evidence="1 2">
    <name type="scientific">Passalora fulva</name>
    <name type="common">Tomato leaf mold</name>
    <name type="synonym">Cladosporium fulvum</name>
    <dbReference type="NCBI Taxonomy" id="5499"/>
    <lineage>
        <taxon>Eukaryota</taxon>
        <taxon>Fungi</taxon>
        <taxon>Dikarya</taxon>
        <taxon>Ascomycota</taxon>
        <taxon>Pezizomycotina</taxon>
        <taxon>Dothideomycetes</taxon>
        <taxon>Dothideomycetidae</taxon>
        <taxon>Mycosphaerellales</taxon>
        <taxon>Mycosphaerellaceae</taxon>
        <taxon>Fulvia</taxon>
    </lineage>
</organism>
<gene>
    <name evidence="1" type="ORF">CLAFUR5_09517</name>
</gene>
<dbReference type="EMBL" id="CP090171">
    <property type="protein sequence ID" value="UJO22120.1"/>
    <property type="molecule type" value="Genomic_DNA"/>
</dbReference>